<gene>
    <name evidence="2" type="ORF">LTR24_007995</name>
</gene>
<feature type="region of interest" description="Disordered" evidence="1">
    <location>
        <begin position="1"/>
        <end position="122"/>
    </location>
</feature>
<organism evidence="2 3">
    <name type="scientific">Lithohypha guttulata</name>
    <dbReference type="NCBI Taxonomy" id="1690604"/>
    <lineage>
        <taxon>Eukaryota</taxon>
        <taxon>Fungi</taxon>
        <taxon>Dikarya</taxon>
        <taxon>Ascomycota</taxon>
        <taxon>Pezizomycotina</taxon>
        <taxon>Eurotiomycetes</taxon>
        <taxon>Chaetothyriomycetidae</taxon>
        <taxon>Chaetothyriales</taxon>
        <taxon>Trichomeriaceae</taxon>
        <taxon>Lithohypha</taxon>
    </lineage>
</organism>
<evidence type="ECO:0000256" key="1">
    <source>
        <dbReference type="SAM" id="MobiDB-lite"/>
    </source>
</evidence>
<feature type="compositionally biased region" description="Polar residues" evidence="1">
    <location>
        <begin position="1"/>
        <end position="14"/>
    </location>
</feature>
<proteinExistence type="predicted"/>
<protein>
    <submittedName>
        <fullName evidence="2">Uncharacterized protein</fullName>
    </submittedName>
</protein>
<keyword evidence="3" id="KW-1185">Reference proteome</keyword>
<feature type="compositionally biased region" description="Polar residues" evidence="1">
    <location>
        <begin position="74"/>
        <end position="85"/>
    </location>
</feature>
<accession>A0ABR0K1Y0</accession>
<feature type="compositionally biased region" description="Basic and acidic residues" evidence="1">
    <location>
        <begin position="62"/>
        <end position="72"/>
    </location>
</feature>
<comment type="caution">
    <text evidence="2">The sequence shown here is derived from an EMBL/GenBank/DDBJ whole genome shotgun (WGS) entry which is preliminary data.</text>
</comment>
<dbReference type="Proteomes" id="UP001345013">
    <property type="component" value="Unassembled WGS sequence"/>
</dbReference>
<name>A0ABR0K1Y0_9EURO</name>
<reference evidence="2 3" key="1">
    <citation type="submission" date="2023-08" db="EMBL/GenBank/DDBJ databases">
        <title>Black Yeasts Isolated from many extreme environments.</title>
        <authorList>
            <person name="Coleine C."/>
            <person name="Stajich J.E."/>
            <person name="Selbmann L."/>
        </authorList>
    </citation>
    <scope>NUCLEOTIDE SEQUENCE [LARGE SCALE GENOMIC DNA]</scope>
    <source>
        <strain evidence="2 3">CCFEE 5885</strain>
    </source>
</reference>
<feature type="compositionally biased region" description="Basic and acidic residues" evidence="1">
    <location>
        <begin position="182"/>
        <end position="204"/>
    </location>
</feature>
<evidence type="ECO:0000313" key="3">
    <source>
        <dbReference type="Proteomes" id="UP001345013"/>
    </source>
</evidence>
<dbReference type="EMBL" id="JAVRRG010000129">
    <property type="protein sequence ID" value="KAK5082497.1"/>
    <property type="molecule type" value="Genomic_DNA"/>
</dbReference>
<evidence type="ECO:0000313" key="2">
    <source>
        <dbReference type="EMBL" id="KAK5082497.1"/>
    </source>
</evidence>
<feature type="region of interest" description="Disordered" evidence="1">
    <location>
        <begin position="179"/>
        <end position="204"/>
    </location>
</feature>
<sequence>MPTTRSATKQNSTNKSKPASKKQAAKATKHEDATAESNQPSEKETPKANKANSASKPTTPLERGKAKLERNRGATKSQAPTPNSSAKRKAPTADDNTTIQNARKKAKSTGKATKQAHFSRDSTTDLEKPIMINRSPVLQLWGAVVAQFLHPDEPWSTCLSIGGSIAQLCAISKGRAIGQVAPKDESADAEGKRKKGKQESKKESRVIEVMGFPQQIQDAVVMMDGKPKPLKEELLQGKFGGASNYEKAMKAMEDGLQSWTGDKDELDGKAFHMYEKFRPDVAAGGAGWGRKGELNLHKVKSTIER</sequence>